<protein>
    <submittedName>
        <fullName evidence="2">Uncharacterized protein</fullName>
    </submittedName>
</protein>
<proteinExistence type="predicted"/>
<dbReference type="Proteomes" id="UP000446866">
    <property type="component" value="Unassembled WGS sequence"/>
</dbReference>
<name>A0A845QLP4_9FIRM</name>
<gene>
    <name evidence="2" type="ORF">D0435_15370</name>
</gene>
<dbReference type="AlphaFoldDB" id="A0A845QLP4"/>
<comment type="caution">
    <text evidence="2">The sequence shown here is derived from an EMBL/GenBank/DDBJ whole genome shotgun (WGS) entry which is preliminary data.</text>
</comment>
<evidence type="ECO:0000313" key="3">
    <source>
        <dbReference type="Proteomes" id="UP000446866"/>
    </source>
</evidence>
<dbReference type="EMBL" id="QXWK01000054">
    <property type="protein sequence ID" value="NBH63020.1"/>
    <property type="molecule type" value="Genomic_DNA"/>
</dbReference>
<sequence>MKKLFVLFLSILLVLITCLVSFANSSVSKKTTIKLDISTSKEDKEIIKYYKKIGDDTYTKQNNNIVMNVTNIRESNDKVLISGDAVAKMFGTSYSFSFSEKELDIRYVKNKKFYTGAFEVKINDSFDGIVDITAMATFSKTIISFTLLDLNNEDNQSVMLYGDTFKEQLALFKQELTTAEKEASEGSEESAESNGDFAMAASTSSYQHVTNKSNSSLGGVARDKQMLVMNVSKCDPKNFGSGMNGIELIRVFSRSYNAKNIDYDPYIALVKPYRIKVKFNGDAVNLMKVNGTKPSIGNGNLTSIFKVFTSVIGGQTSGLLAAVATVIDMIPIGAGDTITESGVNATFDVGVSDLNAGDIDLPAATKSSDAETDAKHGVVFKVSYQQDNEEKTANVSVSSVLTYRMFANNGRMINLKTGTATISHNLNLN</sequence>
<accession>A0A845QLP4</accession>
<keyword evidence="1" id="KW-0732">Signal</keyword>
<evidence type="ECO:0000313" key="2">
    <source>
        <dbReference type="EMBL" id="NBH63020.1"/>
    </source>
</evidence>
<reference evidence="2 3" key="1">
    <citation type="submission" date="2018-08" db="EMBL/GenBank/DDBJ databases">
        <title>Murine metabolic-syndrome-specific gut microbial biobank.</title>
        <authorList>
            <person name="Liu C."/>
        </authorList>
    </citation>
    <scope>NUCLEOTIDE SEQUENCE [LARGE SCALE GENOMIC DNA]</scope>
    <source>
        <strain evidence="2 3">28</strain>
    </source>
</reference>
<organism evidence="2 3">
    <name type="scientific">Anaerotruncus colihominis</name>
    <dbReference type="NCBI Taxonomy" id="169435"/>
    <lineage>
        <taxon>Bacteria</taxon>
        <taxon>Bacillati</taxon>
        <taxon>Bacillota</taxon>
        <taxon>Clostridia</taxon>
        <taxon>Eubacteriales</taxon>
        <taxon>Oscillospiraceae</taxon>
        <taxon>Anaerotruncus</taxon>
    </lineage>
</organism>
<feature type="chain" id="PRO_5038536860" evidence="1">
    <location>
        <begin position="24"/>
        <end position="429"/>
    </location>
</feature>
<keyword evidence="3" id="KW-1185">Reference proteome</keyword>
<dbReference type="RefSeq" id="WP_160203296.1">
    <property type="nucleotide sequence ID" value="NZ_QXWK01000054.1"/>
</dbReference>
<feature type="signal peptide" evidence="1">
    <location>
        <begin position="1"/>
        <end position="23"/>
    </location>
</feature>
<evidence type="ECO:0000256" key="1">
    <source>
        <dbReference type="SAM" id="SignalP"/>
    </source>
</evidence>